<dbReference type="InterPro" id="IPR005135">
    <property type="entry name" value="Endo/exonuclease/phosphatase"/>
</dbReference>
<evidence type="ECO:0000259" key="1">
    <source>
        <dbReference type="Pfam" id="PF03372"/>
    </source>
</evidence>
<evidence type="ECO:0000313" key="2">
    <source>
        <dbReference type="EMBL" id="MFC6006676.1"/>
    </source>
</evidence>
<organism evidence="2 3">
    <name type="scientific">Angustibacter luteus</name>
    <dbReference type="NCBI Taxonomy" id="658456"/>
    <lineage>
        <taxon>Bacteria</taxon>
        <taxon>Bacillati</taxon>
        <taxon>Actinomycetota</taxon>
        <taxon>Actinomycetes</taxon>
        <taxon>Kineosporiales</taxon>
        <taxon>Kineosporiaceae</taxon>
    </lineage>
</organism>
<evidence type="ECO:0000313" key="3">
    <source>
        <dbReference type="Proteomes" id="UP001596189"/>
    </source>
</evidence>
<keyword evidence="3" id="KW-1185">Reference proteome</keyword>
<dbReference type="InterPro" id="IPR051916">
    <property type="entry name" value="GPI-anchor_lipid_remodeler"/>
</dbReference>
<comment type="caution">
    <text evidence="2">The sequence shown here is derived from an EMBL/GenBank/DDBJ whole genome shotgun (WGS) entry which is preliminary data.</text>
</comment>
<dbReference type="PANTHER" id="PTHR14859">
    <property type="entry name" value="CALCOFLUOR WHITE HYPERSENSITIVE PROTEIN PRECURSOR"/>
    <property type="match status" value="1"/>
</dbReference>
<sequence length="240" mass="25846">MRIVTFNIQHGLAAAQDVVELNRLQRAVRDLDPDVLCLQEVDHRQERSGGADQTAAAAQAMGAVAHRFVPALTGTPGQDWVAATGDEPPDAPGYGIALLSRHPVAAWQVIRLPALVAGEETRAAVAAQVDSPRGPLTVVNTHLSYLRPSNRQQLRLLVDALADLPRPLVLTGDLNLRPRAVRRVAGLRALASARTFPAPAPVKQIDHVLLDGELPGLRRRPATGSVRTPVSDHRALWVEI</sequence>
<dbReference type="GO" id="GO:0004519">
    <property type="term" value="F:endonuclease activity"/>
    <property type="evidence" value="ECO:0007669"/>
    <property type="project" value="UniProtKB-KW"/>
</dbReference>
<protein>
    <submittedName>
        <fullName evidence="2">Endonuclease/exonuclease/phosphatase family protein</fullName>
    </submittedName>
</protein>
<dbReference type="Gene3D" id="3.60.10.10">
    <property type="entry name" value="Endonuclease/exonuclease/phosphatase"/>
    <property type="match status" value="1"/>
</dbReference>
<dbReference type="EMBL" id="JBHSRD010000003">
    <property type="protein sequence ID" value="MFC6006676.1"/>
    <property type="molecule type" value="Genomic_DNA"/>
</dbReference>
<dbReference type="SUPFAM" id="SSF56219">
    <property type="entry name" value="DNase I-like"/>
    <property type="match status" value="1"/>
</dbReference>
<feature type="domain" description="Endonuclease/exonuclease/phosphatase" evidence="1">
    <location>
        <begin position="4"/>
        <end position="233"/>
    </location>
</feature>
<dbReference type="InterPro" id="IPR036691">
    <property type="entry name" value="Endo/exonu/phosph_ase_sf"/>
</dbReference>
<name>A0ABW1JCA1_9ACTN</name>
<proteinExistence type="predicted"/>
<dbReference type="PANTHER" id="PTHR14859:SF15">
    <property type="entry name" value="ENDONUCLEASE_EXONUCLEASE_PHOSPHATASE DOMAIN-CONTAINING PROTEIN"/>
    <property type="match status" value="1"/>
</dbReference>
<reference evidence="3" key="1">
    <citation type="journal article" date="2019" name="Int. J. Syst. Evol. Microbiol.">
        <title>The Global Catalogue of Microorganisms (GCM) 10K type strain sequencing project: providing services to taxonomists for standard genome sequencing and annotation.</title>
        <authorList>
            <consortium name="The Broad Institute Genomics Platform"/>
            <consortium name="The Broad Institute Genome Sequencing Center for Infectious Disease"/>
            <person name="Wu L."/>
            <person name="Ma J."/>
        </authorList>
    </citation>
    <scope>NUCLEOTIDE SEQUENCE [LARGE SCALE GENOMIC DNA]</scope>
    <source>
        <strain evidence="3">KACC 14249</strain>
    </source>
</reference>
<dbReference type="Pfam" id="PF03372">
    <property type="entry name" value="Exo_endo_phos"/>
    <property type="match status" value="1"/>
</dbReference>
<keyword evidence="2" id="KW-0378">Hydrolase</keyword>
<dbReference type="Proteomes" id="UP001596189">
    <property type="component" value="Unassembled WGS sequence"/>
</dbReference>
<dbReference type="RefSeq" id="WP_345718154.1">
    <property type="nucleotide sequence ID" value="NZ_BAABFP010000008.1"/>
</dbReference>
<keyword evidence="2" id="KW-0540">Nuclease</keyword>
<accession>A0ABW1JCA1</accession>
<gene>
    <name evidence="2" type="ORF">ACFQDO_05980</name>
</gene>
<keyword evidence="2" id="KW-0255">Endonuclease</keyword>